<sequence>MCGAIRAIRLEVGTTQLEVGAIGATRLDVGATWVHVGATRLEVGASSLEVGAIGATRLDVGATRLDVGGHWGHRVAGRGRGGAGGTGLMAGGRRGPPGEGHGHVPRAVARRAWSPPAPQPRPFWVCDRRRGRPRGLVAASLEELRDLGPLVTLVLAEDGTAVETEGFFGALAPHTPLMALAPGQHWEPPKVRPQLPPAVARVTVALTKANPHDLVGQLRVTAAVRGLRCDVGGLGPERLLRYVEFGGPVGGWSRADKTRGDEPPERHLPSLWSSTTSGDT</sequence>
<evidence type="ECO:0000313" key="6">
    <source>
        <dbReference type="Proteomes" id="UP000694541"/>
    </source>
</evidence>
<dbReference type="Proteomes" id="UP000694541">
    <property type="component" value="Unplaced"/>
</dbReference>
<feature type="compositionally biased region" description="Polar residues" evidence="3">
    <location>
        <begin position="271"/>
        <end position="280"/>
    </location>
</feature>
<dbReference type="InterPro" id="IPR003508">
    <property type="entry name" value="CIDE-N_dom"/>
</dbReference>
<dbReference type="Ensembl" id="ENSANIT00000019282.1">
    <property type="protein sequence ID" value="ENSANIP00000018660.1"/>
    <property type="gene ID" value="ENSANIG00000012677.1"/>
</dbReference>
<proteinExistence type="predicted"/>
<dbReference type="AlphaFoldDB" id="A0A8B9N730"/>
<dbReference type="PANTHER" id="PTHR12306:SF15">
    <property type="entry name" value="DNAATION FACTOR-RELATED PROTEIN 1, ISOFORM B-RELATED"/>
    <property type="match status" value="1"/>
</dbReference>
<accession>A0A8B9N730</accession>
<dbReference type="Pfam" id="PF02017">
    <property type="entry name" value="CIDE-N"/>
    <property type="match status" value="1"/>
</dbReference>
<feature type="region of interest" description="Disordered" evidence="3">
    <location>
        <begin position="251"/>
        <end position="280"/>
    </location>
</feature>
<dbReference type="PANTHER" id="PTHR12306">
    <property type="entry name" value="CELL DEATH ACTIVATOR CIDE"/>
    <property type="match status" value="1"/>
</dbReference>
<feature type="compositionally biased region" description="Basic and acidic residues" evidence="3">
    <location>
        <begin position="254"/>
        <end position="268"/>
    </location>
</feature>
<dbReference type="Gene3D" id="3.10.20.10">
    <property type="match status" value="1"/>
</dbReference>
<reference evidence="5" key="1">
    <citation type="submission" date="2025-08" db="UniProtKB">
        <authorList>
            <consortium name="Ensembl"/>
        </authorList>
    </citation>
    <scope>IDENTIFICATION</scope>
</reference>
<feature type="compositionally biased region" description="Gly residues" evidence="3">
    <location>
        <begin position="78"/>
        <end position="99"/>
    </location>
</feature>
<dbReference type="GO" id="GO:0006915">
    <property type="term" value="P:apoptotic process"/>
    <property type="evidence" value="ECO:0007669"/>
    <property type="project" value="UniProtKB-UniRule"/>
</dbReference>
<keyword evidence="1 2" id="KW-0053">Apoptosis</keyword>
<feature type="region of interest" description="Disordered" evidence="3">
    <location>
        <begin position="76"/>
        <end position="104"/>
    </location>
</feature>
<keyword evidence="6" id="KW-1185">Reference proteome</keyword>
<evidence type="ECO:0000256" key="2">
    <source>
        <dbReference type="PROSITE-ProRule" id="PRU00447"/>
    </source>
</evidence>
<dbReference type="PROSITE" id="PS51135">
    <property type="entry name" value="CIDE_N"/>
    <property type="match status" value="1"/>
</dbReference>
<reference evidence="5" key="2">
    <citation type="submission" date="2025-09" db="UniProtKB">
        <authorList>
            <consortium name="Ensembl"/>
        </authorList>
    </citation>
    <scope>IDENTIFICATION</scope>
</reference>
<dbReference type="SMART" id="SM00266">
    <property type="entry name" value="CAD"/>
    <property type="match status" value="1"/>
</dbReference>
<evidence type="ECO:0000256" key="3">
    <source>
        <dbReference type="SAM" id="MobiDB-lite"/>
    </source>
</evidence>
<organism evidence="5 6">
    <name type="scientific">Accipiter nisus</name>
    <name type="common">Eurasian sparrowhawk</name>
    <dbReference type="NCBI Taxonomy" id="211598"/>
    <lineage>
        <taxon>Eukaryota</taxon>
        <taxon>Metazoa</taxon>
        <taxon>Chordata</taxon>
        <taxon>Craniata</taxon>
        <taxon>Vertebrata</taxon>
        <taxon>Euteleostomi</taxon>
        <taxon>Archelosauria</taxon>
        <taxon>Archosauria</taxon>
        <taxon>Dinosauria</taxon>
        <taxon>Saurischia</taxon>
        <taxon>Theropoda</taxon>
        <taxon>Coelurosauria</taxon>
        <taxon>Aves</taxon>
        <taxon>Neognathae</taxon>
        <taxon>Neoaves</taxon>
        <taxon>Telluraves</taxon>
        <taxon>Accipitrimorphae</taxon>
        <taxon>Accipitriformes</taxon>
        <taxon>Accipitridae</taxon>
        <taxon>Accipitrinae</taxon>
        <taxon>Accipiter</taxon>
    </lineage>
</organism>
<dbReference type="SUPFAM" id="SSF54277">
    <property type="entry name" value="CAD &amp; PB1 domains"/>
    <property type="match status" value="1"/>
</dbReference>
<name>A0A8B9N730_9AVES</name>
<dbReference type="GO" id="GO:0042981">
    <property type="term" value="P:regulation of apoptotic process"/>
    <property type="evidence" value="ECO:0007669"/>
    <property type="project" value="TreeGrafter"/>
</dbReference>
<evidence type="ECO:0000313" key="5">
    <source>
        <dbReference type="Ensembl" id="ENSANIP00000018660.1"/>
    </source>
</evidence>
<feature type="domain" description="CIDE-N" evidence="4">
    <location>
        <begin position="119"/>
        <end position="188"/>
    </location>
</feature>
<protein>
    <recommendedName>
        <fullName evidence="4">CIDE-N domain-containing protein</fullName>
    </recommendedName>
</protein>
<evidence type="ECO:0000259" key="4">
    <source>
        <dbReference type="PROSITE" id="PS51135"/>
    </source>
</evidence>
<evidence type="ECO:0000256" key="1">
    <source>
        <dbReference type="ARBA" id="ARBA00022703"/>
    </source>
</evidence>